<evidence type="ECO:0000313" key="4">
    <source>
        <dbReference type="Proteomes" id="UP000178059"/>
    </source>
</evidence>
<gene>
    <name evidence="3" type="ORF">A2824_03025</name>
</gene>
<name>A0A1F6VJ69_9BACT</name>
<dbReference type="AlphaFoldDB" id="A0A1F6VJ69"/>
<evidence type="ECO:0000313" key="3">
    <source>
        <dbReference type="EMBL" id="OGI69662.1"/>
    </source>
</evidence>
<reference evidence="3 4" key="1">
    <citation type="journal article" date="2016" name="Nat. Commun.">
        <title>Thousands of microbial genomes shed light on interconnected biogeochemical processes in an aquifer system.</title>
        <authorList>
            <person name="Anantharaman K."/>
            <person name="Brown C.T."/>
            <person name="Hug L.A."/>
            <person name="Sharon I."/>
            <person name="Castelle C.J."/>
            <person name="Probst A.J."/>
            <person name="Thomas B.C."/>
            <person name="Singh A."/>
            <person name="Wilkins M.J."/>
            <person name="Karaoz U."/>
            <person name="Brodie E.L."/>
            <person name="Williams K.H."/>
            <person name="Hubbard S.S."/>
            <person name="Banfield J.F."/>
        </authorList>
    </citation>
    <scope>NUCLEOTIDE SEQUENCE [LARGE SCALE GENOMIC DNA]</scope>
</reference>
<dbReference type="Proteomes" id="UP000178059">
    <property type="component" value="Unassembled WGS sequence"/>
</dbReference>
<protein>
    <submittedName>
        <fullName evidence="3">Uncharacterized protein</fullName>
    </submittedName>
</protein>
<dbReference type="STRING" id="1801743.A2824_03025"/>
<feature type="chain" id="PRO_5009527268" evidence="2">
    <location>
        <begin position="23"/>
        <end position="163"/>
    </location>
</feature>
<feature type="region of interest" description="Disordered" evidence="1">
    <location>
        <begin position="143"/>
        <end position="163"/>
    </location>
</feature>
<proteinExistence type="predicted"/>
<accession>A0A1F6VJ69</accession>
<keyword evidence="2" id="KW-0732">Signal</keyword>
<comment type="caution">
    <text evidence="3">The sequence shown here is derived from an EMBL/GenBank/DDBJ whole genome shotgun (WGS) entry which is preliminary data.</text>
</comment>
<evidence type="ECO:0000256" key="1">
    <source>
        <dbReference type="SAM" id="MobiDB-lite"/>
    </source>
</evidence>
<organism evidence="3 4">
    <name type="scientific">Candidatus Nomurabacteria bacterium RIFCSPHIGHO2_01_FULL_42_16</name>
    <dbReference type="NCBI Taxonomy" id="1801743"/>
    <lineage>
        <taxon>Bacteria</taxon>
        <taxon>Candidatus Nomuraibacteriota</taxon>
    </lineage>
</organism>
<sequence>MNMKKILFIAIFGLILAQFASAQKNLDRKVLYKILFQDVDESMIRLENTGSKNKPWHIGSFPIYSFPNEERKGGLNVANKETIYIIDYLPEEHSAYALKKHQRLAVELLNKELYKKLKREHGDKVEILKKDIGHAYVYDTGDLLPNGPPRKKKPSDSSTAGTK</sequence>
<feature type="signal peptide" evidence="2">
    <location>
        <begin position="1"/>
        <end position="22"/>
    </location>
</feature>
<evidence type="ECO:0000256" key="2">
    <source>
        <dbReference type="SAM" id="SignalP"/>
    </source>
</evidence>
<dbReference type="EMBL" id="MFTT01000021">
    <property type="protein sequence ID" value="OGI69662.1"/>
    <property type="molecule type" value="Genomic_DNA"/>
</dbReference>